<protein>
    <submittedName>
        <fullName evidence="1">Uncharacterized protein</fullName>
    </submittedName>
</protein>
<evidence type="ECO:0000313" key="1">
    <source>
        <dbReference type="EMBL" id="KIM57977.1"/>
    </source>
</evidence>
<organism evidence="1 2">
    <name type="scientific">Scleroderma citrinum Foug A</name>
    <dbReference type="NCBI Taxonomy" id="1036808"/>
    <lineage>
        <taxon>Eukaryota</taxon>
        <taxon>Fungi</taxon>
        <taxon>Dikarya</taxon>
        <taxon>Basidiomycota</taxon>
        <taxon>Agaricomycotina</taxon>
        <taxon>Agaricomycetes</taxon>
        <taxon>Agaricomycetidae</taxon>
        <taxon>Boletales</taxon>
        <taxon>Sclerodermatineae</taxon>
        <taxon>Sclerodermataceae</taxon>
        <taxon>Scleroderma</taxon>
    </lineage>
</organism>
<name>A0A0C2ZZW4_9AGAM</name>
<dbReference type="InParanoid" id="A0A0C2ZZW4"/>
<dbReference type="EMBL" id="KN822093">
    <property type="protein sequence ID" value="KIM57977.1"/>
    <property type="molecule type" value="Genomic_DNA"/>
</dbReference>
<dbReference type="HOGENOM" id="CLU_2887140_0_0_1"/>
<keyword evidence="2" id="KW-1185">Reference proteome</keyword>
<accession>A0A0C2ZZW4</accession>
<dbReference type="Proteomes" id="UP000053989">
    <property type="component" value="Unassembled WGS sequence"/>
</dbReference>
<reference evidence="1 2" key="1">
    <citation type="submission" date="2014-04" db="EMBL/GenBank/DDBJ databases">
        <authorList>
            <consortium name="DOE Joint Genome Institute"/>
            <person name="Kuo A."/>
            <person name="Kohler A."/>
            <person name="Nagy L.G."/>
            <person name="Floudas D."/>
            <person name="Copeland A."/>
            <person name="Barry K.W."/>
            <person name="Cichocki N."/>
            <person name="Veneault-Fourrey C."/>
            <person name="LaButti K."/>
            <person name="Lindquist E.A."/>
            <person name="Lipzen A."/>
            <person name="Lundell T."/>
            <person name="Morin E."/>
            <person name="Murat C."/>
            <person name="Sun H."/>
            <person name="Tunlid A."/>
            <person name="Henrissat B."/>
            <person name="Grigoriev I.V."/>
            <person name="Hibbett D.S."/>
            <person name="Martin F."/>
            <person name="Nordberg H.P."/>
            <person name="Cantor M.N."/>
            <person name="Hua S.X."/>
        </authorList>
    </citation>
    <scope>NUCLEOTIDE SEQUENCE [LARGE SCALE GENOMIC DNA]</scope>
    <source>
        <strain evidence="1 2">Foug A</strain>
    </source>
</reference>
<reference evidence="2" key="2">
    <citation type="submission" date="2015-01" db="EMBL/GenBank/DDBJ databases">
        <title>Evolutionary Origins and Diversification of the Mycorrhizal Mutualists.</title>
        <authorList>
            <consortium name="DOE Joint Genome Institute"/>
            <consortium name="Mycorrhizal Genomics Consortium"/>
            <person name="Kohler A."/>
            <person name="Kuo A."/>
            <person name="Nagy L.G."/>
            <person name="Floudas D."/>
            <person name="Copeland A."/>
            <person name="Barry K.W."/>
            <person name="Cichocki N."/>
            <person name="Veneault-Fourrey C."/>
            <person name="LaButti K."/>
            <person name="Lindquist E.A."/>
            <person name="Lipzen A."/>
            <person name="Lundell T."/>
            <person name="Morin E."/>
            <person name="Murat C."/>
            <person name="Riley R."/>
            <person name="Ohm R."/>
            <person name="Sun H."/>
            <person name="Tunlid A."/>
            <person name="Henrissat B."/>
            <person name="Grigoriev I.V."/>
            <person name="Hibbett D.S."/>
            <person name="Martin F."/>
        </authorList>
    </citation>
    <scope>NUCLEOTIDE SEQUENCE [LARGE SCALE GENOMIC DNA]</scope>
    <source>
        <strain evidence="2">Foug A</strain>
    </source>
</reference>
<proteinExistence type="predicted"/>
<dbReference type="AlphaFoldDB" id="A0A0C2ZZW4"/>
<gene>
    <name evidence="1" type="ORF">SCLCIDRAFT_1219033</name>
</gene>
<evidence type="ECO:0000313" key="2">
    <source>
        <dbReference type="Proteomes" id="UP000053989"/>
    </source>
</evidence>
<sequence length="63" mass="7373">MSWRKQPVQCCTRYPEARYCTALISALILTPDPGRLPPYFTRSPQQEIIDYNIMGPDSRLTRR</sequence>